<comment type="caution">
    <text evidence="2">The sequence shown here is derived from an EMBL/GenBank/DDBJ whole genome shotgun (WGS) entry which is preliminary data.</text>
</comment>
<keyword evidence="1" id="KW-0472">Membrane</keyword>
<proteinExistence type="predicted"/>
<protein>
    <submittedName>
        <fullName evidence="2">Uncharacterized protein</fullName>
    </submittedName>
</protein>
<gene>
    <name evidence="2" type="ORF">KVT40_007029</name>
</gene>
<sequence length="145" mass="15773">MATPQRLTTVHRLQTAMAASYAGMGAWYLPFPGTVLCLSFRLSFHSIHPTAVLLMRYFGAQAATAGVLLGTAQMTSFSYKVSSLAMVPYIVGPNARGVLMIGNLFFMGGSWWAARVVEGMEKVEGVRDYGARISKNVTEAEVPYK</sequence>
<feature type="transmembrane region" description="Helical" evidence="1">
    <location>
        <begin position="20"/>
        <end position="42"/>
    </location>
</feature>
<accession>A0A8K0KZ70</accession>
<feature type="transmembrane region" description="Helical" evidence="1">
    <location>
        <begin position="54"/>
        <end position="75"/>
    </location>
</feature>
<dbReference type="Proteomes" id="UP000809789">
    <property type="component" value="Unassembled WGS sequence"/>
</dbReference>
<name>A0A8K0KZ70_9PEZI</name>
<keyword evidence="1" id="KW-1133">Transmembrane helix</keyword>
<dbReference type="OrthoDB" id="2145250at2759"/>
<dbReference type="EMBL" id="JAESVG020000008">
    <property type="protein sequence ID" value="KAG8625278.1"/>
    <property type="molecule type" value="Genomic_DNA"/>
</dbReference>
<evidence type="ECO:0000256" key="1">
    <source>
        <dbReference type="SAM" id="Phobius"/>
    </source>
</evidence>
<feature type="transmembrane region" description="Helical" evidence="1">
    <location>
        <begin position="95"/>
        <end position="114"/>
    </location>
</feature>
<keyword evidence="3" id="KW-1185">Reference proteome</keyword>
<reference evidence="2" key="1">
    <citation type="submission" date="2021-07" db="EMBL/GenBank/DDBJ databases">
        <title>Elsinoe batatas strain:CRI-CJ2 Genome sequencing and assembly.</title>
        <authorList>
            <person name="Huang L."/>
        </authorList>
    </citation>
    <scope>NUCLEOTIDE SEQUENCE</scope>
    <source>
        <strain evidence="2">CRI-CJ2</strain>
    </source>
</reference>
<organism evidence="2 3">
    <name type="scientific">Elsinoe batatas</name>
    <dbReference type="NCBI Taxonomy" id="2601811"/>
    <lineage>
        <taxon>Eukaryota</taxon>
        <taxon>Fungi</taxon>
        <taxon>Dikarya</taxon>
        <taxon>Ascomycota</taxon>
        <taxon>Pezizomycotina</taxon>
        <taxon>Dothideomycetes</taxon>
        <taxon>Dothideomycetidae</taxon>
        <taxon>Myriangiales</taxon>
        <taxon>Elsinoaceae</taxon>
        <taxon>Elsinoe</taxon>
    </lineage>
</organism>
<keyword evidence="1" id="KW-0812">Transmembrane</keyword>
<evidence type="ECO:0000313" key="2">
    <source>
        <dbReference type="EMBL" id="KAG8625278.1"/>
    </source>
</evidence>
<evidence type="ECO:0000313" key="3">
    <source>
        <dbReference type="Proteomes" id="UP000809789"/>
    </source>
</evidence>
<dbReference type="AlphaFoldDB" id="A0A8K0KZ70"/>